<feature type="compositionally biased region" description="Acidic residues" evidence="1">
    <location>
        <begin position="331"/>
        <end position="341"/>
    </location>
</feature>
<dbReference type="AlphaFoldDB" id="A0A7M5VGE7"/>
<protein>
    <recommendedName>
        <fullName evidence="4">PID domain-containing protein</fullName>
    </recommendedName>
</protein>
<dbReference type="InterPro" id="IPR011993">
    <property type="entry name" value="PH-like_dom_sf"/>
</dbReference>
<proteinExistence type="predicted"/>
<keyword evidence="3" id="KW-1185">Reference proteome</keyword>
<organism evidence="2 3">
    <name type="scientific">Clytia hemisphaerica</name>
    <dbReference type="NCBI Taxonomy" id="252671"/>
    <lineage>
        <taxon>Eukaryota</taxon>
        <taxon>Metazoa</taxon>
        <taxon>Cnidaria</taxon>
        <taxon>Hydrozoa</taxon>
        <taxon>Hydroidolina</taxon>
        <taxon>Leptothecata</taxon>
        <taxon>Obeliida</taxon>
        <taxon>Clytiidae</taxon>
        <taxon>Clytia</taxon>
    </lineage>
</organism>
<dbReference type="EnsemblMetazoa" id="CLYHEMT011900.1">
    <property type="protein sequence ID" value="CLYHEMP011900.1"/>
    <property type="gene ID" value="CLYHEMG011900"/>
</dbReference>
<evidence type="ECO:0008006" key="4">
    <source>
        <dbReference type="Google" id="ProtNLM"/>
    </source>
</evidence>
<dbReference type="SUPFAM" id="SSF50729">
    <property type="entry name" value="PH domain-like"/>
    <property type="match status" value="1"/>
</dbReference>
<evidence type="ECO:0000256" key="1">
    <source>
        <dbReference type="SAM" id="MobiDB-lite"/>
    </source>
</evidence>
<evidence type="ECO:0000313" key="2">
    <source>
        <dbReference type="EnsemblMetazoa" id="CLYHEMP011900.1"/>
    </source>
</evidence>
<dbReference type="CDD" id="cd00934">
    <property type="entry name" value="PTB"/>
    <property type="match status" value="1"/>
</dbReference>
<reference evidence="2" key="1">
    <citation type="submission" date="2021-01" db="UniProtKB">
        <authorList>
            <consortium name="EnsemblMetazoa"/>
        </authorList>
    </citation>
    <scope>IDENTIFICATION</scope>
</reference>
<feature type="compositionally biased region" description="Basic and acidic residues" evidence="1">
    <location>
        <begin position="285"/>
        <end position="295"/>
    </location>
</feature>
<accession>A0A7M5VGE7</accession>
<dbReference type="Proteomes" id="UP000594262">
    <property type="component" value="Unplaced"/>
</dbReference>
<name>A0A7M5VGE7_9CNID</name>
<feature type="compositionally biased region" description="Polar residues" evidence="1">
    <location>
        <begin position="274"/>
        <end position="283"/>
    </location>
</feature>
<dbReference type="Gene3D" id="2.30.29.30">
    <property type="entry name" value="Pleckstrin-homology domain (PH domain)/Phosphotyrosine-binding domain (PTB)"/>
    <property type="match status" value="1"/>
</dbReference>
<dbReference type="OrthoDB" id="10621866at2759"/>
<feature type="region of interest" description="Disordered" evidence="1">
    <location>
        <begin position="274"/>
        <end position="384"/>
    </location>
</feature>
<evidence type="ECO:0000313" key="3">
    <source>
        <dbReference type="Proteomes" id="UP000594262"/>
    </source>
</evidence>
<sequence>MAFFRRFFSFMNNNNNKSPNIECDDPDQITIATYYLGQTFAADPNSDELRRAAHILLSKTKKDLEKNLIPIVYICFENTAVLLRDGKNHKCREYDVRRIVMSCIDAKNQKLVAIFYHNESPYIGNPKSNMLECHLCLCKNKESAKTAANQIGLLLSREYKIPSRHPIKKMQDGSVRLSKANYDDFDYENVSKFFQQKVFGLPVKEGSASSLSTPCSSVSTFATTTGCDSGCASTIASVDLRTDDSINGIREPTINEHEEFHSSFEDSLSNHVEIDSSSSQNIHNDIGREGSRLSNHENCNVTTTTKNKKKSSATIQDKSIYHNRYSVHYDLEDESDGEETGDESKKPLTSALNDKDVDEGRSSSSVGLRTPELQRLLDLGETSI</sequence>